<dbReference type="Proteomes" id="UP000694904">
    <property type="component" value="Chromosome X"/>
</dbReference>
<evidence type="ECO:0000256" key="1">
    <source>
        <dbReference type="SAM" id="MobiDB-lite"/>
    </source>
</evidence>
<reference evidence="2" key="2">
    <citation type="journal article" date="2016" name="G3 (Bethesda)">
        <title>Genome Evolution in Three Species of Cactophilic Drosophila.</title>
        <authorList>
            <person name="Sanchez-Flores A."/>
            <person name="Penazola F."/>
            <person name="Carpinteyro-Ponce J."/>
            <person name="Nazario-Yepiz N."/>
            <person name="Abreu-Goodger C."/>
            <person name="Machado C.A."/>
            <person name="Markow T.A."/>
        </authorList>
    </citation>
    <scope>NUCLEOTIDE SEQUENCE [LARGE SCALE GENOMIC DNA]</scope>
</reference>
<protein>
    <submittedName>
        <fullName evidence="3">Uncharacterized protein LOC108618393</fullName>
    </submittedName>
</protein>
<evidence type="ECO:0000313" key="3">
    <source>
        <dbReference type="RefSeq" id="XP_017869876.1"/>
    </source>
</evidence>
<dbReference type="RefSeq" id="XP_017869876.1">
    <property type="nucleotide sequence ID" value="XM_018014387.1"/>
</dbReference>
<reference evidence="3" key="3">
    <citation type="submission" date="2025-08" db="UniProtKB">
        <authorList>
            <consortium name="RefSeq"/>
        </authorList>
    </citation>
    <scope>IDENTIFICATION</scope>
    <source>
        <tissue evidence="3">Whole organism</tissue>
    </source>
</reference>
<evidence type="ECO:0000313" key="2">
    <source>
        <dbReference type="Proteomes" id="UP000694904"/>
    </source>
</evidence>
<organism evidence="2 3">
    <name type="scientific">Drosophila arizonae</name>
    <name type="common">Fruit fly</name>
    <dbReference type="NCBI Taxonomy" id="7263"/>
    <lineage>
        <taxon>Eukaryota</taxon>
        <taxon>Metazoa</taxon>
        <taxon>Ecdysozoa</taxon>
        <taxon>Arthropoda</taxon>
        <taxon>Hexapoda</taxon>
        <taxon>Insecta</taxon>
        <taxon>Pterygota</taxon>
        <taxon>Neoptera</taxon>
        <taxon>Endopterygota</taxon>
        <taxon>Diptera</taxon>
        <taxon>Brachycera</taxon>
        <taxon>Muscomorpha</taxon>
        <taxon>Ephydroidea</taxon>
        <taxon>Drosophilidae</taxon>
        <taxon>Drosophila</taxon>
    </lineage>
</organism>
<reference evidence="2" key="1">
    <citation type="journal article" date="1997" name="Nucleic Acids Res.">
        <title>tRNAscan-SE: a program for improved detection of transfer RNA genes in genomic sequence.</title>
        <authorList>
            <person name="Lowe T.M."/>
            <person name="Eddy S.R."/>
        </authorList>
    </citation>
    <scope>NUCLEOTIDE SEQUENCE [LARGE SCALE GENOMIC DNA]</scope>
</reference>
<feature type="region of interest" description="Disordered" evidence="1">
    <location>
        <begin position="1"/>
        <end position="42"/>
    </location>
</feature>
<accession>A0ABM1PRP0</accession>
<proteinExistence type="predicted"/>
<feature type="compositionally biased region" description="Polar residues" evidence="1">
    <location>
        <begin position="21"/>
        <end position="38"/>
    </location>
</feature>
<sequence>MDMNVFWNDSESEGDSGRGSNWSETLSDLTNDSVQQMPSAAENGPEQLALLCNDRIYNLVPDGDYDHIEAELEKCTLTIDLSEVDDEEANSNPALALSDPETIDQVAEETEEAELAPADTEPPVSLHMIQPSYTVVYTLCKCVYDNNNKLVSSKIAHTEAYPCYNLPDDDNNGAENEVNGGFECVFSDDDFDANNYYDGNGGYDANNEYDVNDVANGNDDTNFNGFADVNDNASINGETDANAYGTGNINLNGIDGIYNADDDIGDGYEDDDDDFIERTPFKRRRLDSLP</sequence>
<name>A0ABM1PRP0_DROAR</name>
<dbReference type="GeneID" id="108618393"/>
<gene>
    <name evidence="3" type="primary">LOC108618393</name>
</gene>
<keyword evidence="2" id="KW-1185">Reference proteome</keyword>